<proteinExistence type="predicted"/>
<protein>
    <submittedName>
        <fullName evidence="2">LOW QUALITY PROTEIN: ERAD-associated E3 ubiquitin-protein ligase component HRD3B-like</fullName>
    </submittedName>
</protein>
<dbReference type="GeneID" id="104751210"/>
<organism evidence="1 2">
    <name type="scientific">Camelina sativa</name>
    <name type="common">False flax</name>
    <name type="synonym">Myagrum sativum</name>
    <dbReference type="NCBI Taxonomy" id="90675"/>
    <lineage>
        <taxon>Eukaryota</taxon>
        <taxon>Viridiplantae</taxon>
        <taxon>Streptophyta</taxon>
        <taxon>Embryophyta</taxon>
        <taxon>Tracheophyta</taxon>
        <taxon>Spermatophyta</taxon>
        <taxon>Magnoliopsida</taxon>
        <taxon>eudicotyledons</taxon>
        <taxon>Gunneridae</taxon>
        <taxon>Pentapetalae</taxon>
        <taxon>rosids</taxon>
        <taxon>malvids</taxon>
        <taxon>Brassicales</taxon>
        <taxon>Brassicaceae</taxon>
        <taxon>Camelineae</taxon>
        <taxon>Camelina</taxon>
    </lineage>
</organism>
<keyword evidence="1" id="KW-1185">Reference proteome</keyword>
<accession>A0ABM1R1V6</accession>
<evidence type="ECO:0000313" key="2">
    <source>
        <dbReference type="RefSeq" id="XP_019092994.1"/>
    </source>
</evidence>
<reference evidence="1" key="1">
    <citation type="journal article" date="2014" name="Nat. Commun.">
        <title>The emerging biofuel crop Camelina sativa retains a highly undifferentiated hexaploid genome structure.</title>
        <authorList>
            <person name="Kagale S."/>
            <person name="Koh C."/>
            <person name="Nixon J."/>
            <person name="Bollina V."/>
            <person name="Clarke W.E."/>
            <person name="Tuteja R."/>
            <person name="Spillane C."/>
            <person name="Robinson S.J."/>
            <person name="Links M.G."/>
            <person name="Clarke C."/>
            <person name="Higgins E.E."/>
            <person name="Huebert T."/>
            <person name="Sharpe A.G."/>
            <person name="Parkin I.A."/>
        </authorList>
    </citation>
    <scope>NUCLEOTIDE SEQUENCE [LARGE SCALE GENOMIC DNA]</scope>
    <source>
        <strain evidence="1">cv. DH55</strain>
    </source>
</reference>
<dbReference type="InterPro" id="IPR006597">
    <property type="entry name" value="Sel1-like"/>
</dbReference>
<sequence length="662" mass="74241">MMRVSGYTVIAALSIFTFSFYTYCVHSRPFVLVLSNEDLNNGFDDYGAEADDESSDFDDVGESESKSMYELDPGSWRPVFEPQILAAASSEGNTSLMEEAVSEIDSSASSGDPHSQSLMGFVYGIGMLRESTRSKSILHHHFAAEGGNTQSKMALAFRYLRQHMYDKAVQLYAELAETAVNSFLISRDSPMMVEPIRIHSGTEENKDALRKSRGEEDEDFQILEYQAEKGNAAAMHKIGLFYYFGLRGLRCDQAKALYWFSKAIEKGEPMSLELMGEIYARGAGVERNYDMARKCLTLAVKQGLYSAFNGLGYLYVKGYGVDTRNFTKAREYFEMAANNEDPSGHYNLGVLYLKGIGVKKDVRHATKYFFVAANAGQPKAYYQLAKMFHAGVRLTKNLEMATTFYKLVAERGPWSSLSRWALEAYLKGDVGKAFMLYSRMAELGYEVAQSNAAWILDKYGERSMCMGVSGFCTDKERHDRAHSLWWRASEQGNEHAALLIGDAYYYGRGTERDFVRAAEAYMYAKSQSNAQAMFNLGYMHEHGEGLPFDLHLAKRYYDQALQSTAAAKLPVTLALASLWVRKNYADTALVRVLDSLPEVYPKVEEWVDNVVLEEGNATILTLLLCLMTVLYLRGRQRRQVVLDPVGADVAHPLAGPLAAFPQ</sequence>
<dbReference type="Proteomes" id="UP000694864">
    <property type="component" value="Chromosome 16"/>
</dbReference>
<evidence type="ECO:0000313" key="1">
    <source>
        <dbReference type="Proteomes" id="UP000694864"/>
    </source>
</evidence>
<dbReference type="PANTHER" id="PTHR45084">
    <property type="entry name" value="ERAD-ASSOCIATED E3 UBIQUITIN-PROTEIN LIGASE COMPONENT HRD3A-RELATED"/>
    <property type="match status" value="1"/>
</dbReference>
<dbReference type="PANTHER" id="PTHR45084:SF1">
    <property type="entry name" value="ERAD-ASSOCIATED E3 UBIQUITIN-PROTEIN LIGASE COMPONENT HRD3A-RELATED"/>
    <property type="match status" value="1"/>
</dbReference>
<dbReference type="Pfam" id="PF08238">
    <property type="entry name" value="Sel1"/>
    <property type="match status" value="8"/>
</dbReference>
<dbReference type="InterPro" id="IPR044623">
    <property type="entry name" value="HRD3"/>
</dbReference>
<name>A0ABM1R1V6_CAMSA</name>
<dbReference type="InterPro" id="IPR011990">
    <property type="entry name" value="TPR-like_helical_dom_sf"/>
</dbReference>
<reference evidence="2" key="2">
    <citation type="submission" date="2025-08" db="UniProtKB">
        <authorList>
            <consortium name="RefSeq"/>
        </authorList>
    </citation>
    <scope>IDENTIFICATION</scope>
    <source>
        <tissue evidence="2">Leaf</tissue>
    </source>
</reference>
<gene>
    <name evidence="2" type="primary">LOC104751210</name>
</gene>
<dbReference type="SMART" id="SM00671">
    <property type="entry name" value="SEL1"/>
    <property type="match status" value="8"/>
</dbReference>
<dbReference type="Gene3D" id="1.25.40.10">
    <property type="entry name" value="Tetratricopeptide repeat domain"/>
    <property type="match status" value="2"/>
</dbReference>
<dbReference type="RefSeq" id="XP_019092994.1">
    <property type="nucleotide sequence ID" value="XM_019237449.1"/>
</dbReference>
<dbReference type="SUPFAM" id="SSF81901">
    <property type="entry name" value="HCP-like"/>
    <property type="match status" value="4"/>
</dbReference>